<evidence type="ECO:0000313" key="2">
    <source>
        <dbReference type="EMBL" id="KAL3284472.1"/>
    </source>
</evidence>
<name>A0ABD2P1B7_9CUCU</name>
<accession>A0ABD2P1B7</accession>
<evidence type="ECO:0000313" key="3">
    <source>
        <dbReference type="Proteomes" id="UP001516400"/>
    </source>
</evidence>
<feature type="coiled-coil region" evidence="1">
    <location>
        <begin position="72"/>
        <end position="99"/>
    </location>
</feature>
<proteinExistence type="predicted"/>
<reference evidence="2 3" key="1">
    <citation type="journal article" date="2021" name="BMC Biol.">
        <title>Horizontally acquired antibacterial genes associated with adaptive radiation of ladybird beetles.</title>
        <authorList>
            <person name="Li H.S."/>
            <person name="Tang X.F."/>
            <person name="Huang Y.H."/>
            <person name="Xu Z.Y."/>
            <person name="Chen M.L."/>
            <person name="Du X.Y."/>
            <person name="Qiu B.Y."/>
            <person name="Chen P.T."/>
            <person name="Zhang W."/>
            <person name="Slipinski A."/>
            <person name="Escalona H.E."/>
            <person name="Waterhouse R.M."/>
            <person name="Zwick A."/>
            <person name="Pang H."/>
        </authorList>
    </citation>
    <scope>NUCLEOTIDE SEQUENCE [LARGE SCALE GENOMIC DNA]</scope>
    <source>
        <strain evidence="2">SYSU2018</strain>
    </source>
</reference>
<keyword evidence="3" id="KW-1185">Reference proteome</keyword>
<keyword evidence="1" id="KW-0175">Coiled coil</keyword>
<evidence type="ECO:0000256" key="1">
    <source>
        <dbReference type="SAM" id="Coils"/>
    </source>
</evidence>
<organism evidence="2 3">
    <name type="scientific">Cryptolaemus montrouzieri</name>
    <dbReference type="NCBI Taxonomy" id="559131"/>
    <lineage>
        <taxon>Eukaryota</taxon>
        <taxon>Metazoa</taxon>
        <taxon>Ecdysozoa</taxon>
        <taxon>Arthropoda</taxon>
        <taxon>Hexapoda</taxon>
        <taxon>Insecta</taxon>
        <taxon>Pterygota</taxon>
        <taxon>Neoptera</taxon>
        <taxon>Endopterygota</taxon>
        <taxon>Coleoptera</taxon>
        <taxon>Polyphaga</taxon>
        <taxon>Cucujiformia</taxon>
        <taxon>Coccinelloidea</taxon>
        <taxon>Coccinellidae</taxon>
        <taxon>Scymninae</taxon>
        <taxon>Scymnini</taxon>
        <taxon>Cryptolaemus</taxon>
    </lineage>
</organism>
<comment type="caution">
    <text evidence="2">The sequence shown here is derived from an EMBL/GenBank/DDBJ whole genome shotgun (WGS) entry which is preliminary data.</text>
</comment>
<dbReference type="EMBL" id="JABFTP020000165">
    <property type="protein sequence ID" value="KAL3284472.1"/>
    <property type="molecule type" value="Genomic_DNA"/>
</dbReference>
<dbReference type="AlphaFoldDB" id="A0ABD2P1B7"/>
<protein>
    <submittedName>
        <fullName evidence="2">Uncharacterized protein</fullName>
    </submittedName>
</protein>
<gene>
    <name evidence="2" type="ORF">HHI36_018633</name>
</gene>
<sequence>MFNVTKKHNALVQIVSLDSEYHGFKGIIEDLSKCNSIVFQDNIINQQNGSILVKDILSNKVTIYLSIPENLRTSLQMDQKKLERQKENLTKELSKMNRMISGSTYELNVTLDVQKLHKKKVAVLEEKIARIDYVLSIL</sequence>
<dbReference type="Proteomes" id="UP001516400">
    <property type="component" value="Unassembled WGS sequence"/>
</dbReference>